<reference evidence="1 2" key="1">
    <citation type="submission" date="2022-02" db="EMBL/GenBank/DDBJ databases">
        <title>Mesosutterella porci, a novel member of the family Sutterellaceae from pig feces.</title>
        <authorList>
            <person name="Wylensek D."/>
            <person name="Clavel T."/>
        </authorList>
    </citation>
    <scope>NUCLEOTIDE SEQUENCE [LARGE SCALE GENOMIC DNA]</scope>
    <source>
        <strain evidence="2">oilRF-744-wt-GAM-9</strain>
    </source>
</reference>
<name>A0ABS9MN18_9BURK</name>
<evidence type="ECO:0000313" key="2">
    <source>
        <dbReference type="Proteomes" id="UP001297600"/>
    </source>
</evidence>
<proteinExistence type="predicted"/>
<evidence type="ECO:0000313" key="1">
    <source>
        <dbReference type="EMBL" id="MCG5030014.1"/>
    </source>
</evidence>
<gene>
    <name evidence="1" type="ORF">MAF45_00895</name>
</gene>
<organism evidence="1 2">
    <name type="scientific">Mesosutterella porci</name>
    <dbReference type="NCBI Taxonomy" id="2915351"/>
    <lineage>
        <taxon>Bacteria</taxon>
        <taxon>Pseudomonadati</taxon>
        <taxon>Pseudomonadota</taxon>
        <taxon>Betaproteobacteria</taxon>
        <taxon>Burkholderiales</taxon>
        <taxon>Sutterellaceae</taxon>
        <taxon>Mesosutterella</taxon>
    </lineage>
</organism>
<dbReference type="EMBL" id="JAKNCT010000001">
    <property type="protein sequence ID" value="MCG5030014.1"/>
    <property type="molecule type" value="Genomic_DNA"/>
</dbReference>
<accession>A0ABS9MN18</accession>
<protein>
    <submittedName>
        <fullName evidence="1">Uncharacterized protein</fullName>
    </submittedName>
</protein>
<comment type="caution">
    <text evidence="1">The sequence shown here is derived from an EMBL/GenBank/DDBJ whole genome shotgun (WGS) entry which is preliminary data.</text>
</comment>
<dbReference type="RefSeq" id="WP_237977670.1">
    <property type="nucleotide sequence ID" value="NZ_JAKNCT010000001.1"/>
</dbReference>
<keyword evidence="2" id="KW-1185">Reference proteome</keyword>
<sequence>MALPYNWDIATLDEFMEYYADYEGVDLQSLPDRLEDENAPVPVRYEKYLDYNGSWIERRFYPVEALKVLLWNGDLVPASGLENLLDLPRPEIEKLHRYAFCRPVGINRRGEWLFDADYMLKCRKAWLAEKEGGDPRRLGVKPAGPREAEFNWFSLDFKARDPD</sequence>
<dbReference type="Proteomes" id="UP001297600">
    <property type="component" value="Unassembled WGS sequence"/>
</dbReference>